<protein>
    <submittedName>
        <fullName evidence="1">DUF3313 family protein</fullName>
    </submittedName>
</protein>
<comment type="caution">
    <text evidence="1">The sequence shown here is derived from an EMBL/GenBank/DDBJ whole genome shotgun (WGS) entry which is preliminary data.</text>
</comment>
<dbReference type="Pfam" id="PF11769">
    <property type="entry name" value="DUF3313"/>
    <property type="match status" value="1"/>
</dbReference>
<gene>
    <name evidence="1" type="ORF">EYC98_04345</name>
</gene>
<dbReference type="Proteomes" id="UP001143362">
    <property type="component" value="Unassembled WGS sequence"/>
</dbReference>
<sequence>MTPRMMWLARAPKAVEFWEAAFKTNYQKRTITMRSSATVLMMTLLVSLPGFADEAAGVAAEAVKDEMVEAKKSKFKDAWVHPDADFTRYNQLMFAPTADWEFRDVGQGKTSRTNTYSTNSKNQYGIREEDREKFKQTVSESFLKEMQRSKKFAIVDTAGPTTILIKAAVVDIVSNVPPEYVGRSEVYLASTGEATLVLELLDSETGAVLAYVEDRRKIQPAGSSGSLNSFSMPSNSVTVWSDIKRWARSGASRLRSSLEKAQKG</sequence>
<organism evidence="1 2">
    <name type="scientific">Candidatus Litorirhabdus singularis</name>
    <dbReference type="NCBI Taxonomy" id="2518993"/>
    <lineage>
        <taxon>Bacteria</taxon>
        <taxon>Pseudomonadati</taxon>
        <taxon>Pseudomonadota</taxon>
        <taxon>Gammaproteobacteria</taxon>
        <taxon>Cellvibrionales</taxon>
        <taxon>Halieaceae</taxon>
        <taxon>Candidatus Litorirhabdus</taxon>
    </lineage>
</organism>
<name>A0ABT3TCR9_9GAMM</name>
<evidence type="ECO:0000313" key="2">
    <source>
        <dbReference type="Proteomes" id="UP001143362"/>
    </source>
</evidence>
<accession>A0ABT3TCR9</accession>
<keyword evidence="2" id="KW-1185">Reference proteome</keyword>
<dbReference type="EMBL" id="SHNN01000001">
    <property type="protein sequence ID" value="MCX2980093.1"/>
    <property type="molecule type" value="Genomic_DNA"/>
</dbReference>
<proteinExistence type="predicted"/>
<dbReference type="InterPro" id="IPR021747">
    <property type="entry name" value="DUF3313"/>
</dbReference>
<reference evidence="1" key="1">
    <citation type="submission" date="2019-02" db="EMBL/GenBank/DDBJ databases">
        <authorList>
            <person name="Li S.-H."/>
        </authorList>
    </citation>
    <scope>NUCLEOTIDE SEQUENCE</scope>
    <source>
        <strain evidence="1">IMCC14734</strain>
    </source>
</reference>
<evidence type="ECO:0000313" key="1">
    <source>
        <dbReference type="EMBL" id="MCX2980093.1"/>
    </source>
</evidence>